<dbReference type="InterPro" id="IPR055204">
    <property type="entry name" value="HNRNPL_RRM"/>
</dbReference>
<dbReference type="GO" id="GO:0003723">
    <property type="term" value="F:RNA binding"/>
    <property type="evidence" value="ECO:0007669"/>
    <property type="project" value="UniProtKB-UniRule"/>
</dbReference>
<keyword evidence="4" id="KW-0687">Ribonucleoprotein</keyword>
<dbReference type="NCBIfam" id="TIGR01649">
    <property type="entry name" value="hnRNP-L_PTB"/>
    <property type="match status" value="1"/>
</dbReference>
<evidence type="ECO:0000256" key="2">
    <source>
        <dbReference type="SAM" id="MobiDB-lite"/>
    </source>
</evidence>
<dbReference type="InterPro" id="IPR006536">
    <property type="entry name" value="HnRNP-L/PTB"/>
</dbReference>
<evidence type="ECO:0000259" key="3">
    <source>
        <dbReference type="PROSITE" id="PS50102"/>
    </source>
</evidence>
<dbReference type="CDD" id="cd12694">
    <property type="entry name" value="RRM2_hnRNPL_like"/>
    <property type="match status" value="1"/>
</dbReference>
<dbReference type="GO" id="GO:1990904">
    <property type="term" value="C:ribonucleoprotein complex"/>
    <property type="evidence" value="ECO:0007669"/>
    <property type="project" value="UniProtKB-KW"/>
</dbReference>
<gene>
    <name evidence="4" type="primary">hnRNP-L</name>
</gene>
<dbReference type="GO" id="GO:0006397">
    <property type="term" value="P:mRNA processing"/>
    <property type="evidence" value="ECO:0007669"/>
    <property type="project" value="InterPro"/>
</dbReference>
<name>C1L4V9_SCHJA</name>
<dbReference type="EMBL" id="FN314004">
    <property type="protein sequence ID" value="CAX69737.1"/>
    <property type="molecule type" value="mRNA"/>
</dbReference>
<feature type="domain" description="RRM" evidence="3">
    <location>
        <begin position="25"/>
        <end position="97"/>
    </location>
</feature>
<dbReference type="SUPFAM" id="SSF54928">
    <property type="entry name" value="RNA-binding domain, RBD"/>
    <property type="match status" value="2"/>
</dbReference>
<feature type="region of interest" description="Disordered" evidence="2">
    <location>
        <begin position="1"/>
        <end position="23"/>
    </location>
</feature>
<dbReference type="Pfam" id="PF00076">
    <property type="entry name" value="RRM_1"/>
    <property type="match status" value="1"/>
</dbReference>
<dbReference type="SMART" id="SM00360">
    <property type="entry name" value="RRM"/>
    <property type="match status" value="3"/>
</dbReference>
<protein>
    <submittedName>
        <fullName evidence="4">Heterogeneous nuclear ribonucleoprotein L</fullName>
    </submittedName>
</protein>
<feature type="domain" description="RRM" evidence="3">
    <location>
        <begin position="293"/>
        <end position="367"/>
    </location>
</feature>
<dbReference type="CDD" id="cd12424">
    <property type="entry name" value="RRM3_hnRNPL_like"/>
    <property type="match status" value="1"/>
</dbReference>
<keyword evidence="1" id="KW-0694">RNA-binding</keyword>
<sequence>MSDDNATVGRKRSRPEDWGEIDPSPVVHIRGLPRHSVELDVVKVFQPYGRIRDVAMMPQKNQALVEFEDISSAEELIKINPAIKILSSPVQISFSTSKHIVQRAANRAPADEQNSLSTDNHILLFTIYDTDRPITVETIYRITFSYGNVLRIVIFRKSQVQAMVEFGNIQEARKAKLHLNGADIFPGCCTLKVDYARPARLTVPRNDQDNWDFEKCEYDPSCNYQGDHCQNSLLGYMDDSHYGYDYHYGPYPYDYSNDYGQPHPSECKNMPMGPHNMTLNGARNKSRNSNSTSVVMLYNIDMNKMNCDRIFNILCIYGNVIRVKFLLSKEGSAMVEMGDADSATRLIRNLSGVSFMGNQLMIRNSKQDVILDVSSPFQLPDGSPSFKDFSKDRNNRYTTSIMAKKNRVYPPSRTLHYWNAPPKISNNALLELVKKCGASEPQHIEQFSKTSDKSSSGFLKWATDTEAFEALALCNHQLLKDEECTYPLLSSWHSLVLICLSSQFLSQVIAKMEVIWWNDSKVIAHESICPQMIIIIIIIIIAQNRTCLLYSSIQHAIIYRIN</sequence>
<dbReference type="GO" id="GO:0005634">
    <property type="term" value="C:nucleus"/>
    <property type="evidence" value="ECO:0007669"/>
    <property type="project" value="InterPro"/>
</dbReference>
<dbReference type="InterPro" id="IPR012677">
    <property type="entry name" value="Nucleotide-bd_a/b_plait_sf"/>
</dbReference>
<feature type="domain" description="RRM" evidence="3">
    <location>
        <begin position="125"/>
        <end position="198"/>
    </location>
</feature>
<dbReference type="InterPro" id="IPR000504">
    <property type="entry name" value="RRM_dom"/>
</dbReference>
<dbReference type="InterPro" id="IPR035979">
    <property type="entry name" value="RBD_domain_sf"/>
</dbReference>
<organism evidence="4">
    <name type="scientific">Schistosoma japonicum</name>
    <name type="common">Blood fluke</name>
    <dbReference type="NCBI Taxonomy" id="6182"/>
    <lineage>
        <taxon>Eukaryota</taxon>
        <taxon>Metazoa</taxon>
        <taxon>Spiralia</taxon>
        <taxon>Lophotrochozoa</taxon>
        <taxon>Platyhelminthes</taxon>
        <taxon>Trematoda</taxon>
        <taxon>Digenea</taxon>
        <taxon>Strigeidida</taxon>
        <taxon>Schistosomatoidea</taxon>
        <taxon>Schistosomatidae</taxon>
        <taxon>Schistosoma</taxon>
    </lineage>
</organism>
<dbReference type="PANTHER" id="PTHR15592">
    <property type="entry name" value="MATRIN 3/NUCLEAR PROTEIN 220-RELATED"/>
    <property type="match status" value="1"/>
</dbReference>
<reference evidence="4" key="1">
    <citation type="journal article" date="2009" name="Nature">
        <title>The Schistosoma japonicum genome reveals features of host-parasite interplay.</title>
        <authorList>
            <person name="Liu F."/>
            <person name="Zhou Y."/>
            <person name="Wang Z.Q."/>
            <person name="Lu G."/>
            <person name="Zheng H."/>
            <person name="Brindley P.J."/>
            <person name="McManus D.P."/>
            <person name="Blair D."/>
            <person name="Zhang Q.H."/>
            <person name="Zhong Y."/>
            <person name="Wang S."/>
            <person name="Han Z.G."/>
            <person name="Chen Z."/>
        </authorList>
    </citation>
    <scope>NUCLEOTIDE SEQUENCE</scope>
    <source>
        <strain evidence="4">Anhui</strain>
    </source>
</reference>
<proteinExistence type="evidence at transcript level"/>
<dbReference type="Pfam" id="PF22976">
    <property type="entry name" value="RRM_10"/>
    <property type="match status" value="1"/>
</dbReference>
<evidence type="ECO:0000256" key="1">
    <source>
        <dbReference type="PROSITE-ProRule" id="PRU00176"/>
    </source>
</evidence>
<evidence type="ECO:0000313" key="4">
    <source>
        <dbReference type="EMBL" id="CAX69737.1"/>
    </source>
</evidence>
<accession>C1L4V9</accession>
<dbReference type="AlphaFoldDB" id="C1L4V9"/>
<reference evidence="4" key="2">
    <citation type="submission" date="2009-03" db="EMBL/GenBank/DDBJ databases">
        <authorList>
            <person name="Gang L."/>
        </authorList>
    </citation>
    <scope>NUCLEOTIDE SEQUENCE</scope>
    <source>
        <strain evidence="4">Anhui</strain>
    </source>
</reference>
<dbReference type="PROSITE" id="PS50102">
    <property type="entry name" value="RRM"/>
    <property type="match status" value="3"/>
</dbReference>
<dbReference type="Pfam" id="PF13893">
    <property type="entry name" value="RRM_5"/>
    <property type="match status" value="2"/>
</dbReference>
<dbReference type="Gene3D" id="3.30.70.330">
    <property type="match status" value="4"/>
</dbReference>